<dbReference type="InterPro" id="IPR036291">
    <property type="entry name" value="NAD(P)-bd_dom_sf"/>
</dbReference>
<gene>
    <name evidence="4" type="primary">fabG</name>
    <name evidence="4" type="ORF">INF28_04715</name>
</gene>
<keyword evidence="3" id="KW-0443">Lipid metabolism</keyword>
<reference evidence="4" key="1">
    <citation type="submission" date="2020-10" db="EMBL/GenBank/DDBJ databases">
        <title>ChiBAC.</title>
        <authorList>
            <person name="Zenner C."/>
            <person name="Hitch T.C.A."/>
            <person name="Clavel T."/>
        </authorList>
    </citation>
    <scope>NUCLEOTIDE SEQUENCE</scope>
    <source>
        <strain evidence="4">DSM 107454</strain>
    </source>
</reference>
<comment type="caution">
    <text evidence="4">The sequence shown here is derived from an EMBL/GenBank/DDBJ whole genome shotgun (WGS) entry which is preliminary data.</text>
</comment>
<dbReference type="NCBIfam" id="NF009466">
    <property type="entry name" value="PRK12826.1-2"/>
    <property type="match status" value="1"/>
</dbReference>
<dbReference type="PANTHER" id="PTHR42879">
    <property type="entry name" value="3-OXOACYL-(ACYL-CARRIER-PROTEIN) REDUCTASE"/>
    <property type="match status" value="1"/>
</dbReference>
<dbReference type="Gene3D" id="3.40.50.720">
    <property type="entry name" value="NAD(P)-binding Rossmann-like Domain"/>
    <property type="match status" value="1"/>
</dbReference>
<dbReference type="FunFam" id="3.40.50.720:FF:000173">
    <property type="entry name" value="3-oxoacyl-[acyl-carrier protein] reductase"/>
    <property type="match status" value="1"/>
</dbReference>
<organism evidence="4 5">
    <name type="scientific">Ructibacterium gallinarum</name>
    <dbReference type="NCBI Taxonomy" id="2779355"/>
    <lineage>
        <taxon>Bacteria</taxon>
        <taxon>Bacillati</taxon>
        <taxon>Bacillota</taxon>
        <taxon>Clostridia</taxon>
        <taxon>Eubacteriales</taxon>
        <taxon>Oscillospiraceae</taxon>
        <taxon>Ructibacterium</taxon>
    </lineage>
</organism>
<dbReference type="GO" id="GO:0008202">
    <property type="term" value="P:steroid metabolic process"/>
    <property type="evidence" value="ECO:0007669"/>
    <property type="project" value="UniProtKB-KW"/>
</dbReference>
<evidence type="ECO:0000313" key="4">
    <source>
        <dbReference type="EMBL" id="MBE5039764.1"/>
    </source>
</evidence>
<dbReference type="NCBIfam" id="NF047420">
    <property type="entry name" value="EF_P_mod_YmfI"/>
    <property type="match status" value="1"/>
</dbReference>
<dbReference type="InterPro" id="IPR020904">
    <property type="entry name" value="Sc_DH/Rdtase_CS"/>
</dbReference>
<dbReference type="PRINTS" id="PR00080">
    <property type="entry name" value="SDRFAMILY"/>
</dbReference>
<dbReference type="PANTHER" id="PTHR42879:SF2">
    <property type="entry name" value="3-OXOACYL-[ACYL-CARRIER-PROTEIN] REDUCTASE FABG"/>
    <property type="match status" value="1"/>
</dbReference>
<dbReference type="Proteomes" id="UP000806542">
    <property type="component" value="Unassembled WGS sequence"/>
</dbReference>
<dbReference type="PROSITE" id="PS00061">
    <property type="entry name" value="ADH_SHORT"/>
    <property type="match status" value="1"/>
</dbReference>
<accession>A0A9D5M329</accession>
<dbReference type="EMBL" id="JADCKB010000007">
    <property type="protein sequence ID" value="MBE5039764.1"/>
    <property type="molecule type" value="Genomic_DNA"/>
</dbReference>
<dbReference type="GO" id="GO:0016491">
    <property type="term" value="F:oxidoreductase activity"/>
    <property type="evidence" value="ECO:0007669"/>
    <property type="project" value="UniProtKB-KW"/>
</dbReference>
<evidence type="ECO:0000256" key="2">
    <source>
        <dbReference type="ARBA" id="ARBA00023002"/>
    </source>
</evidence>
<dbReference type="AlphaFoldDB" id="A0A9D5M329"/>
<evidence type="ECO:0000313" key="5">
    <source>
        <dbReference type="Proteomes" id="UP000806542"/>
    </source>
</evidence>
<dbReference type="Pfam" id="PF13561">
    <property type="entry name" value="adh_short_C2"/>
    <property type="match status" value="1"/>
</dbReference>
<keyword evidence="2" id="KW-0560">Oxidoreductase</keyword>
<protein>
    <submittedName>
        <fullName evidence="4">3-oxoacyl-ACP reductase FabG</fullName>
    </submittedName>
</protein>
<comment type="similarity">
    <text evidence="1">Belongs to the short-chain dehydrogenases/reductases (SDR) family.</text>
</comment>
<dbReference type="GO" id="GO:0032787">
    <property type="term" value="P:monocarboxylic acid metabolic process"/>
    <property type="evidence" value="ECO:0007669"/>
    <property type="project" value="UniProtKB-ARBA"/>
</dbReference>
<keyword evidence="3" id="KW-0753">Steroid metabolism</keyword>
<proteinExistence type="inferred from homology"/>
<keyword evidence="5" id="KW-1185">Reference proteome</keyword>
<name>A0A9D5M329_9FIRM</name>
<dbReference type="InterPro" id="IPR050259">
    <property type="entry name" value="SDR"/>
</dbReference>
<dbReference type="SUPFAM" id="SSF51735">
    <property type="entry name" value="NAD(P)-binding Rossmann-fold domains"/>
    <property type="match status" value="1"/>
</dbReference>
<dbReference type="PRINTS" id="PR00081">
    <property type="entry name" value="GDHRDH"/>
</dbReference>
<dbReference type="InterPro" id="IPR002347">
    <property type="entry name" value="SDR_fam"/>
</dbReference>
<evidence type="ECO:0000256" key="3">
    <source>
        <dbReference type="ARBA" id="ARBA00023221"/>
    </source>
</evidence>
<evidence type="ECO:0000256" key="1">
    <source>
        <dbReference type="ARBA" id="ARBA00006484"/>
    </source>
</evidence>
<sequence>MKLRNILITGGSRGIGAATARAFAAQGDRVFINYRQNRNKALALAGEIGGTAIAADVADASQVAVMLQEITHLAGGVDVLINNAGFAQFSMFDALSDTEWDRMMQVTLNGAFYCIRGVLPYMIHQKQGNIINISSMWGITGAACEVAYSTAKAGLIGMTKALAKEVGPSGIRVNCVAPGVIDTDMNASLSQDTIRSLKEETPLGRLGTPEEIADTILFLAKPDSFITGQVISPNGGLVI</sequence>